<gene>
    <name evidence="2" type="ORF">AAP_04736</name>
</gene>
<proteinExistence type="predicted"/>
<dbReference type="OrthoDB" id="5428945at2759"/>
<accession>A0A167WBL1</accession>
<dbReference type="EMBL" id="AZGZ01000024">
    <property type="protein sequence ID" value="KZZ88638.1"/>
    <property type="molecule type" value="Genomic_DNA"/>
</dbReference>
<protein>
    <recommendedName>
        <fullName evidence="4">Retrotransposon gag domain-containing protein</fullName>
    </recommendedName>
</protein>
<dbReference type="AlphaFoldDB" id="A0A167WBL1"/>
<reference evidence="2 3" key="1">
    <citation type="journal article" date="2016" name="Genome Biol. Evol.">
        <title>Divergent and convergent evolution of fungal pathogenicity.</title>
        <authorList>
            <person name="Shang Y."/>
            <person name="Xiao G."/>
            <person name="Zheng P."/>
            <person name="Cen K."/>
            <person name="Zhan S."/>
            <person name="Wang C."/>
        </authorList>
    </citation>
    <scope>NUCLEOTIDE SEQUENCE [LARGE SCALE GENOMIC DNA]</scope>
    <source>
        <strain evidence="2 3">ARSEF 7405</strain>
    </source>
</reference>
<dbReference type="Proteomes" id="UP000242877">
    <property type="component" value="Unassembled WGS sequence"/>
</dbReference>
<feature type="region of interest" description="Disordered" evidence="1">
    <location>
        <begin position="265"/>
        <end position="290"/>
    </location>
</feature>
<evidence type="ECO:0000313" key="3">
    <source>
        <dbReference type="Proteomes" id="UP000242877"/>
    </source>
</evidence>
<feature type="compositionally biased region" description="Basic and acidic residues" evidence="1">
    <location>
        <begin position="321"/>
        <end position="364"/>
    </location>
</feature>
<sequence>MPDQCNMNIPPAVQALAKSLSAYYKAKMAFWTEYPPQVLAAIRMITSDHLDAPDYRRTPPAEAIQVATRHIRYYRDVRAFADNVRNYTRRNPTSPLVNFMEALLEGDALDWYANVPSDAVRDAYFFESDGIERWLSDLEHKFRLNPLQASRKLEAIRYGPSEVKAGKTTDSYVTEIHHAMAAVGTATTDEALVHTAWYHLNPTYRRQVGPPAANTTLQEFIEHLDRYKTLWEDELLDDVKTPSAEKEIDRPKPTRFIPRRAMAADSAVVTPESGVDNCTEPSSFMADQSDQTPAMNAIAESLRVLTQGMERLLTRPQGNNNDRRGQPNRPFNRDRRRDDRPRNHGPDFYQERNKELDGQLKPEGGRTANLAEDTTSDNEDDEHESTGFDPTA</sequence>
<evidence type="ECO:0008006" key="4">
    <source>
        <dbReference type="Google" id="ProtNLM"/>
    </source>
</evidence>
<name>A0A167WBL1_9EURO</name>
<comment type="caution">
    <text evidence="2">The sequence shown here is derived from an EMBL/GenBank/DDBJ whole genome shotgun (WGS) entry which is preliminary data.</text>
</comment>
<feature type="region of interest" description="Disordered" evidence="1">
    <location>
        <begin position="313"/>
        <end position="392"/>
    </location>
</feature>
<evidence type="ECO:0000313" key="2">
    <source>
        <dbReference type="EMBL" id="KZZ88638.1"/>
    </source>
</evidence>
<organism evidence="2 3">
    <name type="scientific">Ascosphaera apis ARSEF 7405</name>
    <dbReference type="NCBI Taxonomy" id="392613"/>
    <lineage>
        <taxon>Eukaryota</taxon>
        <taxon>Fungi</taxon>
        <taxon>Dikarya</taxon>
        <taxon>Ascomycota</taxon>
        <taxon>Pezizomycotina</taxon>
        <taxon>Eurotiomycetes</taxon>
        <taxon>Eurotiomycetidae</taxon>
        <taxon>Onygenales</taxon>
        <taxon>Ascosphaeraceae</taxon>
        <taxon>Ascosphaera</taxon>
    </lineage>
</organism>
<feature type="compositionally biased region" description="Polar residues" evidence="1">
    <location>
        <begin position="279"/>
        <end position="290"/>
    </location>
</feature>
<feature type="compositionally biased region" description="Acidic residues" evidence="1">
    <location>
        <begin position="374"/>
        <end position="383"/>
    </location>
</feature>
<keyword evidence="3" id="KW-1185">Reference proteome</keyword>
<dbReference type="VEuPathDB" id="FungiDB:AAP_04736"/>
<evidence type="ECO:0000256" key="1">
    <source>
        <dbReference type="SAM" id="MobiDB-lite"/>
    </source>
</evidence>